<evidence type="ECO:0000259" key="6">
    <source>
        <dbReference type="PROSITE" id="PS50931"/>
    </source>
</evidence>
<dbReference type="InterPro" id="IPR036388">
    <property type="entry name" value="WH-like_DNA-bd_sf"/>
</dbReference>
<evidence type="ECO:0000313" key="8">
    <source>
        <dbReference type="Proteomes" id="UP000467193"/>
    </source>
</evidence>
<dbReference type="InterPro" id="IPR000847">
    <property type="entry name" value="LysR_HTH_N"/>
</dbReference>
<dbReference type="SUPFAM" id="SSF46785">
    <property type="entry name" value="Winged helix' DNA-binding domain"/>
    <property type="match status" value="1"/>
</dbReference>
<evidence type="ECO:0000256" key="4">
    <source>
        <dbReference type="ARBA" id="ARBA00023159"/>
    </source>
</evidence>
<dbReference type="InterPro" id="IPR036390">
    <property type="entry name" value="WH_DNA-bd_sf"/>
</dbReference>
<dbReference type="SUPFAM" id="SSF53850">
    <property type="entry name" value="Periplasmic binding protein-like II"/>
    <property type="match status" value="1"/>
</dbReference>
<dbReference type="RefSeq" id="WP_163799178.1">
    <property type="nucleotide sequence ID" value="NZ_AP022588.1"/>
</dbReference>
<dbReference type="GO" id="GO:0003700">
    <property type="term" value="F:DNA-binding transcription factor activity"/>
    <property type="evidence" value="ECO:0007669"/>
    <property type="project" value="InterPro"/>
</dbReference>
<dbReference type="InterPro" id="IPR005119">
    <property type="entry name" value="LysR_subst-bd"/>
</dbReference>
<evidence type="ECO:0000256" key="3">
    <source>
        <dbReference type="ARBA" id="ARBA00023125"/>
    </source>
</evidence>
<evidence type="ECO:0000313" key="7">
    <source>
        <dbReference type="EMBL" id="BBY30004.1"/>
    </source>
</evidence>
<dbReference type="CDD" id="cd08423">
    <property type="entry name" value="PBP2_LTTR_like_6"/>
    <property type="match status" value="1"/>
</dbReference>
<dbReference type="PANTHER" id="PTHR30346:SF29">
    <property type="entry name" value="LYSR SUBSTRATE-BINDING"/>
    <property type="match status" value="1"/>
</dbReference>
<dbReference type="Pfam" id="PF03466">
    <property type="entry name" value="LysR_substrate"/>
    <property type="match status" value="1"/>
</dbReference>
<dbReference type="KEGG" id="msei:MSEDJ_41000"/>
<name>A0A7I7QUK6_9MYCO</name>
<evidence type="ECO:0000256" key="1">
    <source>
        <dbReference type="ARBA" id="ARBA00009437"/>
    </source>
</evidence>
<dbReference type="PROSITE" id="PS50931">
    <property type="entry name" value="HTH_LYSR"/>
    <property type="match status" value="1"/>
</dbReference>
<dbReference type="GO" id="GO:0003677">
    <property type="term" value="F:DNA binding"/>
    <property type="evidence" value="ECO:0007669"/>
    <property type="project" value="UniProtKB-KW"/>
</dbReference>
<proteinExistence type="inferred from homology"/>
<feature type="domain" description="HTH lysR-type" evidence="6">
    <location>
        <begin position="3"/>
        <end position="60"/>
    </location>
</feature>
<dbReference type="Gene3D" id="1.10.10.10">
    <property type="entry name" value="Winged helix-like DNA-binding domain superfamily/Winged helix DNA-binding domain"/>
    <property type="match status" value="1"/>
</dbReference>
<dbReference type="Gene3D" id="3.40.190.10">
    <property type="entry name" value="Periplasmic binding protein-like II"/>
    <property type="match status" value="2"/>
</dbReference>
<sequence length="303" mass="33380">MRPDLIRLHILAAVERHGSMAGAASELRYTPSAVSQQIRKLEMELHATLVDRHPKGVRLTAAGHLVVRRVQAIDHQLDALSADLEELQRGYTGTVRFGVFPTFAAALLPDVVIGLRTAYPRIRLAVHSSRISPLRELLDEHQLDLALTWDYPWNQTPDADVVRRELLFDPTVLIVAADHPLARVDHIDLADVAAEEWIVRAGGHPTAELLFRCAHAAGFAPKIAIEVSDYQETQAMVAAGLGITLCPRLAAHQLRGDVVVKRLAGPIPTRRICSARIRDAEFTTAAQRLEGILQTVVDDYSAI</sequence>
<comment type="similarity">
    <text evidence="1">Belongs to the LysR transcriptional regulatory family.</text>
</comment>
<evidence type="ECO:0000256" key="5">
    <source>
        <dbReference type="ARBA" id="ARBA00023163"/>
    </source>
</evidence>
<dbReference type="AlphaFoldDB" id="A0A7I7QUK6"/>
<protein>
    <submittedName>
        <fullName evidence="7">LysR family transcriptional regulator</fullName>
    </submittedName>
</protein>
<reference evidence="7 8" key="1">
    <citation type="journal article" date="2019" name="Emerg. Microbes Infect.">
        <title>Comprehensive subspecies identification of 175 nontuberculous mycobacteria species based on 7547 genomic profiles.</title>
        <authorList>
            <person name="Matsumoto Y."/>
            <person name="Kinjo T."/>
            <person name="Motooka D."/>
            <person name="Nabeya D."/>
            <person name="Jung N."/>
            <person name="Uechi K."/>
            <person name="Horii T."/>
            <person name="Iida T."/>
            <person name="Fujita J."/>
            <person name="Nakamura S."/>
        </authorList>
    </citation>
    <scope>NUCLEOTIDE SEQUENCE [LARGE SCALE GENOMIC DNA]</scope>
    <source>
        <strain evidence="7 8">JCM 17899</strain>
    </source>
</reference>
<keyword evidence="8" id="KW-1185">Reference proteome</keyword>
<keyword evidence="5" id="KW-0804">Transcription</keyword>
<dbReference type="Proteomes" id="UP000467193">
    <property type="component" value="Chromosome"/>
</dbReference>
<dbReference type="PANTHER" id="PTHR30346">
    <property type="entry name" value="TRANSCRIPTIONAL DUAL REGULATOR HCAR-RELATED"/>
    <property type="match status" value="1"/>
</dbReference>
<dbReference type="Pfam" id="PF00126">
    <property type="entry name" value="HTH_1"/>
    <property type="match status" value="1"/>
</dbReference>
<keyword evidence="2" id="KW-0805">Transcription regulation</keyword>
<keyword evidence="3" id="KW-0238">DNA-binding</keyword>
<dbReference type="EMBL" id="AP022588">
    <property type="protein sequence ID" value="BBY30004.1"/>
    <property type="molecule type" value="Genomic_DNA"/>
</dbReference>
<keyword evidence="4" id="KW-0010">Activator</keyword>
<organism evidence="7 8">
    <name type="scientific">Mycolicibacterium sediminis</name>
    <dbReference type="NCBI Taxonomy" id="1286180"/>
    <lineage>
        <taxon>Bacteria</taxon>
        <taxon>Bacillati</taxon>
        <taxon>Actinomycetota</taxon>
        <taxon>Actinomycetes</taxon>
        <taxon>Mycobacteriales</taxon>
        <taxon>Mycobacteriaceae</taxon>
        <taxon>Mycolicibacterium</taxon>
    </lineage>
</organism>
<gene>
    <name evidence="7" type="ORF">MSEDJ_41000</name>
</gene>
<accession>A0A7I7QUK6</accession>
<dbReference type="GO" id="GO:0032993">
    <property type="term" value="C:protein-DNA complex"/>
    <property type="evidence" value="ECO:0007669"/>
    <property type="project" value="TreeGrafter"/>
</dbReference>
<evidence type="ECO:0000256" key="2">
    <source>
        <dbReference type="ARBA" id="ARBA00023015"/>
    </source>
</evidence>